<reference evidence="3 4" key="1">
    <citation type="journal article" date="2019" name="Sci. Rep.">
        <title>Comparative genomics of chytrid fungi reveal insights into the obligate biotrophic and pathogenic lifestyle of Synchytrium endobioticum.</title>
        <authorList>
            <person name="van de Vossenberg B.T.L.H."/>
            <person name="Warris S."/>
            <person name="Nguyen H.D.T."/>
            <person name="van Gent-Pelzer M.P.E."/>
            <person name="Joly D.L."/>
            <person name="van de Geest H.C."/>
            <person name="Bonants P.J.M."/>
            <person name="Smith D.S."/>
            <person name="Levesque C.A."/>
            <person name="van der Lee T.A.J."/>
        </authorList>
    </citation>
    <scope>NUCLEOTIDE SEQUENCE [LARGE SCALE GENOMIC DNA]</scope>
    <source>
        <strain evidence="3 4">CBS 809.83</strain>
    </source>
</reference>
<evidence type="ECO:0000256" key="2">
    <source>
        <dbReference type="SAM" id="MobiDB-lite"/>
    </source>
</evidence>
<gene>
    <name evidence="3" type="ORF">PhCBS80983_g03779</name>
</gene>
<evidence type="ECO:0008006" key="5">
    <source>
        <dbReference type="Google" id="ProtNLM"/>
    </source>
</evidence>
<protein>
    <recommendedName>
        <fullName evidence="5">EF-hand domain-containing protein</fullName>
    </recommendedName>
</protein>
<feature type="region of interest" description="Disordered" evidence="2">
    <location>
        <begin position="754"/>
        <end position="778"/>
    </location>
</feature>
<feature type="region of interest" description="Disordered" evidence="2">
    <location>
        <begin position="690"/>
        <end position="715"/>
    </location>
</feature>
<dbReference type="Proteomes" id="UP000318582">
    <property type="component" value="Unassembled WGS sequence"/>
</dbReference>
<proteinExistence type="predicted"/>
<evidence type="ECO:0000256" key="1">
    <source>
        <dbReference type="SAM" id="Coils"/>
    </source>
</evidence>
<sequence>MLRELAPQLGSLGEVVGQIADELENAVYSQDYTSSEKAPFVERLPYFSAVGRVVLARSEEGVKTNDTVAELVQKIKFREYDAQMLQRKNLALKQEISNGEMNSQKLLGKIAALNREIELQENEKVDLRASHAGKEDMLKRQIDQLQASLSQSNQVIEKLTVFKSAYDEPPDEGDYEEEHDKGKQQLVIDSTGMVEYDLYQAQRLDEQFADILNWQLDDYEAALAQLHKKQEILAGVSTATEERDESYRLELSEIVSGFRKRIADLLEEQQLLKKHVQGLKIVLSNYAGDRLMSTIQRTADEALRKYAFAMHYSEDRGQTYVPCRSMQFCAKCGERTVVCPHRTLFSEIVELPPSVTHLRFFHPSLRLRTNFNRATFEVDLPVKLAMLDYEPGITEDENEEASPAFKKLWKEFYENREGRKPQASRVMQPSKLLGIIQDIYDMRWLYELDIDRDLENEDCSLSRFEEFFYEQMEERYQIKDIARKAIHDFYTSLQLVEESNSAVCIFVRHLSGNEDVMWKYLYLARKLFGQFEVLDAPAFRKIIQVMYPSRPKEIYDQMELELVAFSKNRFCRETVEEHLLHMLRTSIEPNQKFFHYVLKKVDHQEQGTLPYEEFEEVLSQLLPGAAGRTKRLRYTLSEQDQGKDSVSLDRLAMIASYISLQGCYQNNWIPQALMSTDLINEAYYYTPHANATTPGSEDRQRELSTVSEDAGSRAEMQGEIDSVLNTDAFRPSFVDQAAVEEEAARMARRIQLMNRMENDEDDEDDSDRYSNRIQFSMD</sequence>
<dbReference type="AlphaFoldDB" id="A0A507E147"/>
<name>A0A507E147_9FUNG</name>
<evidence type="ECO:0000313" key="3">
    <source>
        <dbReference type="EMBL" id="TPX57516.1"/>
    </source>
</evidence>
<organism evidence="3 4">
    <name type="scientific">Powellomyces hirtus</name>
    <dbReference type="NCBI Taxonomy" id="109895"/>
    <lineage>
        <taxon>Eukaryota</taxon>
        <taxon>Fungi</taxon>
        <taxon>Fungi incertae sedis</taxon>
        <taxon>Chytridiomycota</taxon>
        <taxon>Chytridiomycota incertae sedis</taxon>
        <taxon>Chytridiomycetes</taxon>
        <taxon>Spizellomycetales</taxon>
        <taxon>Powellomycetaceae</taxon>
        <taxon>Powellomyces</taxon>
    </lineage>
</organism>
<dbReference type="EMBL" id="QEAQ01000051">
    <property type="protein sequence ID" value="TPX57516.1"/>
    <property type="molecule type" value="Genomic_DNA"/>
</dbReference>
<keyword evidence="1" id="KW-0175">Coiled coil</keyword>
<comment type="caution">
    <text evidence="3">The sequence shown here is derived from an EMBL/GenBank/DDBJ whole genome shotgun (WGS) entry which is preliminary data.</text>
</comment>
<evidence type="ECO:0000313" key="4">
    <source>
        <dbReference type="Proteomes" id="UP000318582"/>
    </source>
</evidence>
<accession>A0A507E147</accession>
<feature type="coiled-coil region" evidence="1">
    <location>
        <begin position="103"/>
        <end position="130"/>
    </location>
</feature>
<keyword evidence="4" id="KW-1185">Reference proteome</keyword>
<dbReference type="STRING" id="109895.A0A507E147"/>